<dbReference type="PANTHER" id="PTHR43513:SF3">
    <property type="entry name" value="DIHYDROOROTATE DEHYDROGENASE B (NAD(+)), ELECTRON TRANSFER SUBUNIT-RELATED"/>
    <property type="match status" value="1"/>
</dbReference>
<keyword evidence="2" id="KW-0813">Transport</keyword>
<keyword evidence="3" id="KW-0285">Flavoprotein</keyword>
<dbReference type="Gene3D" id="3.40.50.80">
    <property type="entry name" value="Nucleotide-binding domain of ferredoxin-NADP reductase (FNR) module"/>
    <property type="match status" value="1"/>
</dbReference>
<dbReference type="CDD" id="cd06218">
    <property type="entry name" value="DHOD_e_trans"/>
    <property type="match status" value="1"/>
</dbReference>
<evidence type="ECO:0000256" key="8">
    <source>
        <dbReference type="ARBA" id="ARBA00022982"/>
    </source>
</evidence>
<dbReference type="InterPro" id="IPR017927">
    <property type="entry name" value="FAD-bd_FR_type"/>
</dbReference>
<dbReference type="SUPFAM" id="SSF52343">
    <property type="entry name" value="Ferredoxin reductase-like, C-terminal NADP-linked domain"/>
    <property type="match status" value="1"/>
</dbReference>
<dbReference type="InterPro" id="IPR037117">
    <property type="entry name" value="Dihydroorotate_DH_ele_sf"/>
</dbReference>
<proteinExistence type="inferred from homology"/>
<dbReference type="InterPro" id="IPR039261">
    <property type="entry name" value="FNR_nucleotide-bd"/>
</dbReference>
<sequence>MKYCKDFIVVKNEIITPTLYILRLQYPETLPEIKPGQFVEILVEGERDVFLRRPISIHDVDKENNQIALLVQIVGKGTTQLSMLKEGDKLNLIFPLGNGFTIIGKKVLLVGGGCGAAPLLYLLRVLKQKNIQSDILIGCKDLSYLFSKKEYQELSTLHVTTEDGSCGEKGFVTAHPILKEDFDTIYCCGPTPMMKAISQYAKERNIPCFVSLEQKMACGIGVCLCCVVDTKYGNKRTCVTGPVFSTSELKDF</sequence>
<dbReference type="InterPro" id="IPR050353">
    <property type="entry name" value="PyrK_electron_transfer"/>
</dbReference>
<evidence type="ECO:0000256" key="9">
    <source>
        <dbReference type="ARBA" id="ARBA00023004"/>
    </source>
</evidence>
<comment type="cofactor">
    <cofactor evidence="11">
        <name>[2Fe-2S] cluster</name>
        <dbReference type="ChEBI" id="CHEBI:190135"/>
    </cofactor>
</comment>
<evidence type="ECO:0000256" key="1">
    <source>
        <dbReference type="ARBA" id="ARBA00006422"/>
    </source>
</evidence>
<keyword evidence="6" id="KW-0274">FAD</keyword>
<evidence type="ECO:0000256" key="11">
    <source>
        <dbReference type="ARBA" id="ARBA00034078"/>
    </source>
</evidence>
<dbReference type="Pfam" id="PF00175">
    <property type="entry name" value="NAD_binding_1"/>
    <property type="match status" value="1"/>
</dbReference>
<dbReference type="InterPro" id="IPR001433">
    <property type="entry name" value="OxRdtase_FAD/NAD-bd"/>
</dbReference>
<evidence type="ECO:0000256" key="2">
    <source>
        <dbReference type="ARBA" id="ARBA00022448"/>
    </source>
</evidence>
<keyword evidence="5" id="KW-0479">Metal-binding</keyword>
<dbReference type="Gene3D" id="2.10.240.10">
    <property type="entry name" value="Dihydroorotate dehydrogenase, electron transfer subunit"/>
    <property type="match status" value="1"/>
</dbReference>
<comment type="caution">
    <text evidence="13">The sequence shown here is derived from an EMBL/GenBank/DDBJ whole genome shotgun (WGS) entry which is preliminary data.</text>
</comment>
<reference evidence="13" key="1">
    <citation type="submission" date="2019-08" db="EMBL/GenBank/DDBJ databases">
        <authorList>
            <person name="Kucharzyk K."/>
            <person name="Murdoch R.W."/>
            <person name="Higgins S."/>
            <person name="Loffler F."/>
        </authorList>
    </citation>
    <scope>NUCLEOTIDE SEQUENCE</scope>
</reference>
<dbReference type="InterPro" id="IPR017938">
    <property type="entry name" value="Riboflavin_synthase-like_b-brl"/>
</dbReference>
<dbReference type="Gene3D" id="2.40.30.10">
    <property type="entry name" value="Translation factors"/>
    <property type="match status" value="1"/>
</dbReference>
<evidence type="ECO:0000256" key="10">
    <source>
        <dbReference type="ARBA" id="ARBA00023014"/>
    </source>
</evidence>
<evidence type="ECO:0000259" key="12">
    <source>
        <dbReference type="PROSITE" id="PS51384"/>
    </source>
</evidence>
<dbReference type="GO" id="GO:0050660">
    <property type="term" value="F:flavin adenine dinucleotide binding"/>
    <property type="evidence" value="ECO:0007669"/>
    <property type="project" value="InterPro"/>
</dbReference>
<comment type="similarity">
    <text evidence="1">Belongs to the PyrK family.</text>
</comment>
<dbReference type="GO" id="GO:0051537">
    <property type="term" value="F:2 iron, 2 sulfur cluster binding"/>
    <property type="evidence" value="ECO:0007669"/>
    <property type="project" value="UniProtKB-KW"/>
</dbReference>
<evidence type="ECO:0000313" key="13">
    <source>
        <dbReference type="EMBL" id="MPL77279.1"/>
    </source>
</evidence>
<dbReference type="AlphaFoldDB" id="A0A644UEK1"/>
<evidence type="ECO:0000256" key="5">
    <source>
        <dbReference type="ARBA" id="ARBA00022723"/>
    </source>
</evidence>
<dbReference type="SUPFAM" id="SSF63380">
    <property type="entry name" value="Riboflavin synthase domain-like"/>
    <property type="match status" value="1"/>
</dbReference>
<dbReference type="PANTHER" id="PTHR43513">
    <property type="entry name" value="DIHYDROOROTATE DEHYDROGENASE B (NAD(+)), ELECTRON TRANSFER SUBUNIT"/>
    <property type="match status" value="1"/>
</dbReference>
<keyword evidence="7" id="KW-0665">Pyrimidine biosynthesis</keyword>
<evidence type="ECO:0000256" key="6">
    <source>
        <dbReference type="ARBA" id="ARBA00022827"/>
    </source>
</evidence>
<name>A0A644UEK1_9ZZZZ</name>
<dbReference type="InterPro" id="IPR019480">
    <property type="entry name" value="Dihydroorotate_DH_Fe-S-bd"/>
</dbReference>
<dbReference type="PROSITE" id="PS51384">
    <property type="entry name" value="FAD_FR"/>
    <property type="match status" value="1"/>
</dbReference>
<dbReference type="Pfam" id="PF10418">
    <property type="entry name" value="DHODB_Fe-S_bind"/>
    <property type="match status" value="1"/>
</dbReference>
<keyword evidence="4" id="KW-0001">2Fe-2S</keyword>
<feature type="domain" description="FAD-binding FR-type" evidence="12">
    <location>
        <begin position="2"/>
        <end position="102"/>
    </location>
</feature>
<dbReference type="InterPro" id="IPR023455">
    <property type="entry name" value="Dihydroorotate_DHASE_ETsu"/>
</dbReference>
<evidence type="ECO:0000256" key="7">
    <source>
        <dbReference type="ARBA" id="ARBA00022975"/>
    </source>
</evidence>
<dbReference type="GO" id="GO:0006221">
    <property type="term" value="P:pyrimidine nucleotide biosynthetic process"/>
    <property type="evidence" value="ECO:0007669"/>
    <property type="project" value="UniProtKB-KW"/>
</dbReference>
<keyword evidence="8" id="KW-0249">Electron transport</keyword>
<dbReference type="GO" id="GO:0016491">
    <property type="term" value="F:oxidoreductase activity"/>
    <property type="evidence" value="ECO:0007669"/>
    <property type="project" value="InterPro"/>
</dbReference>
<gene>
    <name evidence="13" type="primary">pyrK_8</name>
    <name evidence="13" type="ORF">SDC9_23132</name>
</gene>
<accession>A0A644UEK1</accession>
<dbReference type="EMBL" id="VSSQ01000105">
    <property type="protein sequence ID" value="MPL77279.1"/>
    <property type="molecule type" value="Genomic_DNA"/>
</dbReference>
<dbReference type="InterPro" id="IPR012165">
    <property type="entry name" value="Cyt_c3_hydrogenase_gsu"/>
</dbReference>
<dbReference type="NCBIfam" id="NF000798">
    <property type="entry name" value="PRK00054.1-3"/>
    <property type="match status" value="1"/>
</dbReference>
<dbReference type="HAMAP" id="MF_01211">
    <property type="entry name" value="DHODB_Fe_S_bind"/>
    <property type="match status" value="1"/>
</dbReference>
<organism evidence="13">
    <name type="scientific">bioreactor metagenome</name>
    <dbReference type="NCBI Taxonomy" id="1076179"/>
    <lineage>
        <taxon>unclassified sequences</taxon>
        <taxon>metagenomes</taxon>
        <taxon>ecological metagenomes</taxon>
    </lineage>
</organism>
<dbReference type="GO" id="GO:0046872">
    <property type="term" value="F:metal ion binding"/>
    <property type="evidence" value="ECO:0007669"/>
    <property type="project" value="UniProtKB-KW"/>
</dbReference>
<keyword evidence="9" id="KW-0408">Iron</keyword>
<evidence type="ECO:0000256" key="3">
    <source>
        <dbReference type="ARBA" id="ARBA00022630"/>
    </source>
</evidence>
<protein>
    <submittedName>
        <fullName evidence="13">Dihydroorotate dehydrogenase B (NAD(+)), electron transfer subunit</fullName>
    </submittedName>
</protein>
<dbReference type="PIRSF" id="PIRSF006816">
    <property type="entry name" value="Cyc3_hyd_g"/>
    <property type="match status" value="1"/>
</dbReference>
<keyword evidence="10" id="KW-0411">Iron-sulfur</keyword>
<evidence type="ECO:0000256" key="4">
    <source>
        <dbReference type="ARBA" id="ARBA00022714"/>
    </source>
</evidence>